<accession>A0ABQ1QNA7</accession>
<dbReference type="Proteomes" id="UP000630594">
    <property type="component" value="Unassembled WGS sequence"/>
</dbReference>
<keyword evidence="2" id="KW-1185">Reference proteome</keyword>
<sequence>MRDAVLAVARLGGGVLSGATAGLAALRSRAKPLHPRGEVWQGRLVRSGNPASATGVVWLDEPGEDAVLVRLSAAIGLPSLTWDIAGLAIRLSDEGDADVLLATTGAGPLTRFVLLPTLAAHQSGLTTLLPYRTPVGPLFLRAVPEGGSGSETSTRYTLAYARGLRGWVDFAHLELVQRSEAHVSFDPVLSSPPGLGIYPWVALLRAPAYARARRSRGDSARHEGAGP</sequence>
<comment type="caution">
    <text evidence="1">The sequence shown here is derived from an EMBL/GenBank/DDBJ whole genome shotgun (WGS) entry which is preliminary data.</text>
</comment>
<proteinExistence type="predicted"/>
<gene>
    <name evidence="1" type="ORF">GCM10007231_33280</name>
</gene>
<protein>
    <recommendedName>
        <fullName evidence="3">Phosphodiesterase</fullName>
    </recommendedName>
</protein>
<organism evidence="1 2">
    <name type="scientific">Nocardioides daphniae</name>
    <dbReference type="NCBI Taxonomy" id="402297"/>
    <lineage>
        <taxon>Bacteria</taxon>
        <taxon>Bacillati</taxon>
        <taxon>Actinomycetota</taxon>
        <taxon>Actinomycetes</taxon>
        <taxon>Propionibacteriales</taxon>
        <taxon>Nocardioidaceae</taxon>
        <taxon>Nocardioides</taxon>
    </lineage>
</organism>
<evidence type="ECO:0000313" key="2">
    <source>
        <dbReference type="Proteomes" id="UP000630594"/>
    </source>
</evidence>
<dbReference type="RefSeq" id="WP_202977757.1">
    <property type="nucleotide sequence ID" value="NZ_BMCK01000006.1"/>
</dbReference>
<evidence type="ECO:0008006" key="3">
    <source>
        <dbReference type="Google" id="ProtNLM"/>
    </source>
</evidence>
<reference evidence="2" key="1">
    <citation type="journal article" date="2019" name="Int. J. Syst. Evol. Microbiol.">
        <title>The Global Catalogue of Microorganisms (GCM) 10K type strain sequencing project: providing services to taxonomists for standard genome sequencing and annotation.</title>
        <authorList>
            <consortium name="The Broad Institute Genomics Platform"/>
            <consortium name="The Broad Institute Genome Sequencing Center for Infectious Disease"/>
            <person name="Wu L."/>
            <person name="Ma J."/>
        </authorList>
    </citation>
    <scope>NUCLEOTIDE SEQUENCE [LARGE SCALE GENOMIC DNA]</scope>
    <source>
        <strain evidence="2">CCM 7403</strain>
    </source>
</reference>
<name>A0ABQ1QNA7_9ACTN</name>
<dbReference type="EMBL" id="BMCK01000006">
    <property type="protein sequence ID" value="GGD31082.1"/>
    <property type="molecule type" value="Genomic_DNA"/>
</dbReference>
<evidence type="ECO:0000313" key="1">
    <source>
        <dbReference type="EMBL" id="GGD31082.1"/>
    </source>
</evidence>